<reference evidence="1 2" key="1">
    <citation type="submission" date="2016-07" db="EMBL/GenBank/DDBJ databases">
        <authorList>
            <person name="Lefevre C.T."/>
        </authorList>
    </citation>
    <scope>NUCLEOTIDE SEQUENCE [LARGE SCALE GENOMIC DNA]</scope>
    <source>
        <strain evidence="1">PR1</strain>
    </source>
</reference>
<dbReference type="Proteomes" id="UP000231658">
    <property type="component" value="Unassembled WGS sequence"/>
</dbReference>
<sequence>MQIVKEIYEFTRANNLADNESDFSLKWLNKSARYYNMLKLTGRDASFDALIRLSTNLQLRKTAYKQSRIKEMQDIGNSIEAFDQKLHNVIKARTIAEAVFLS</sequence>
<evidence type="ECO:0000313" key="2">
    <source>
        <dbReference type="Proteomes" id="UP000231658"/>
    </source>
</evidence>
<accession>A0A1C3RDW0</accession>
<dbReference type="OrthoDB" id="7872252at2"/>
<dbReference type="STRING" id="1867952.MTBPR1_100063"/>
<dbReference type="RefSeq" id="WP_069186141.1">
    <property type="nucleotide sequence ID" value="NZ_FLYE01000002.1"/>
</dbReference>
<dbReference type="AlphaFoldDB" id="A0A1C3RDW0"/>
<dbReference type="EMBL" id="FLYE01000002">
    <property type="protein sequence ID" value="SCA55422.1"/>
    <property type="molecule type" value="Genomic_DNA"/>
</dbReference>
<proteinExistence type="predicted"/>
<dbReference type="Pfam" id="PF20331">
    <property type="entry name" value="DUF6626"/>
    <property type="match status" value="1"/>
</dbReference>
<gene>
    <name evidence="1" type="ORF">MTBPR1_100063</name>
</gene>
<organism evidence="1 2">
    <name type="scientific">Candidatus Terasakiella magnetica</name>
    <dbReference type="NCBI Taxonomy" id="1867952"/>
    <lineage>
        <taxon>Bacteria</taxon>
        <taxon>Pseudomonadati</taxon>
        <taxon>Pseudomonadota</taxon>
        <taxon>Alphaproteobacteria</taxon>
        <taxon>Rhodospirillales</taxon>
        <taxon>Terasakiellaceae</taxon>
        <taxon>Terasakiella</taxon>
    </lineage>
</organism>
<dbReference type="InterPro" id="IPR046734">
    <property type="entry name" value="DUF6626"/>
</dbReference>
<name>A0A1C3RDW0_9PROT</name>
<evidence type="ECO:0000313" key="1">
    <source>
        <dbReference type="EMBL" id="SCA55422.1"/>
    </source>
</evidence>
<keyword evidence="2" id="KW-1185">Reference proteome</keyword>
<protein>
    <submittedName>
        <fullName evidence="1">Uncharacterized protein</fullName>
    </submittedName>
</protein>